<comment type="function">
    <text evidence="11">Lyase that catalyzes the covalent linking of the heme group to the cytochrome C apoprotein to produce the mature functional cytochrome.</text>
</comment>
<keyword evidence="3 11" id="KW-0349">Heme</keyword>
<dbReference type="Proteomes" id="UP000820818">
    <property type="component" value="Linkage Group LG7"/>
</dbReference>
<comment type="subcellular location">
    <subcellularLocation>
        <location evidence="1 11">Mitochondrion inner membrane</location>
    </subcellularLocation>
</comment>
<dbReference type="GO" id="GO:0005743">
    <property type="term" value="C:mitochondrial inner membrane"/>
    <property type="evidence" value="ECO:0007669"/>
    <property type="project" value="UniProtKB-SubCell"/>
</dbReference>
<keyword evidence="6 11" id="KW-0408">Iron</keyword>
<dbReference type="GO" id="GO:0046872">
    <property type="term" value="F:metal ion binding"/>
    <property type="evidence" value="ECO:0007669"/>
    <property type="project" value="UniProtKB-KW"/>
</dbReference>
<evidence type="ECO:0000256" key="4">
    <source>
        <dbReference type="ARBA" id="ARBA00022723"/>
    </source>
</evidence>
<evidence type="ECO:0000256" key="8">
    <source>
        <dbReference type="ARBA" id="ARBA00023136"/>
    </source>
</evidence>
<dbReference type="PROSITE" id="PS00822">
    <property type="entry name" value="CYTO_HEME_LYASE_2"/>
    <property type="match status" value="1"/>
</dbReference>
<keyword evidence="7 11" id="KW-0496">Mitochondrion</keyword>
<gene>
    <name evidence="12" type="ORF">GHT06_018114</name>
</gene>
<comment type="similarity">
    <text evidence="2 11">Belongs to the cytochrome c-type heme lyase family.</text>
</comment>
<dbReference type="EC" id="4.4.1.17" evidence="11"/>
<keyword evidence="4 11" id="KW-0479">Metal-binding</keyword>
<keyword evidence="5 11" id="KW-0999">Mitochondrion inner membrane</keyword>
<sequence length="358" mass="41318">MLGIFCFVCFNFREKRISNIFLSFAYIAATKMGNTTSIAQTTADTLTKPLYGANQAQQYNHGSNHRHMKYDGSYPAECPMHAQGGIKAPPAPVQPVEYPSECPMSSDHKLETKTESIQVQTMQYPSECPMSGENGSLLINTSGDVNPLNMMPPPNQRPAPDQPFSLPTHRQVSSIPKAGTENEFWQYPSQQMFWNAMLRKGWRWEESALEPKDMDDIIKIHNSNNEQAWREVLKWEALHASECGNPRLKSFGGKAKDYSPRARIRQMLGYELPFDRHDWIIDRCGRDVRYVIDYYDGGKVTEDYKFALLDVRPAMDSFENCWDRMKVAWWRWRYSREETTPVYEQKDNNENPVKSGVE</sequence>
<dbReference type="AlphaFoldDB" id="A0AAD5PST6"/>
<accession>A0AAD5PST6</accession>
<name>A0AAD5PST6_9CRUS</name>
<evidence type="ECO:0000256" key="9">
    <source>
        <dbReference type="ARBA" id="ARBA00023239"/>
    </source>
</evidence>
<dbReference type="EMBL" id="WJBH02000007">
    <property type="protein sequence ID" value="KAI9555599.1"/>
    <property type="molecule type" value="Genomic_DNA"/>
</dbReference>
<proteinExistence type="inferred from homology"/>
<dbReference type="InterPro" id="IPR000511">
    <property type="entry name" value="Holocyt_c/c1_synthase"/>
</dbReference>
<evidence type="ECO:0000256" key="11">
    <source>
        <dbReference type="RuleBase" id="RU363130"/>
    </source>
</evidence>
<evidence type="ECO:0000313" key="13">
    <source>
        <dbReference type="Proteomes" id="UP000820818"/>
    </source>
</evidence>
<keyword evidence="9 11" id="KW-0456">Lyase</keyword>
<evidence type="ECO:0000256" key="7">
    <source>
        <dbReference type="ARBA" id="ARBA00023128"/>
    </source>
</evidence>
<evidence type="ECO:0000313" key="12">
    <source>
        <dbReference type="EMBL" id="KAI9555599.1"/>
    </source>
</evidence>
<keyword evidence="13" id="KW-1185">Reference proteome</keyword>
<comment type="caution">
    <text evidence="12">The sequence shown here is derived from an EMBL/GenBank/DDBJ whole genome shotgun (WGS) entry which is preliminary data.</text>
</comment>
<reference evidence="12 13" key="1">
    <citation type="submission" date="2022-05" db="EMBL/GenBank/DDBJ databases">
        <title>A multi-omics perspective on studying reproductive biology in Daphnia sinensis.</title>
        <authorList>
            <person name="Jia J."/>
        </authorList>
    </citation>
    <scope>NUCLEOTIDE SEQUENCE [LARGE SCALE GENOMIC DNA]</scope>
    <source>
        <strain evidence="12 13">WSL</strain>
    </source>
</reference>
<comment type="catalytic activity">
    <reaction evidence="10">
        <text>holo-[cytochrome c] = apo-[cytochrome c] + heme b</text>
        <dbReference type="Rhea" id="RHEA:22648"/>
        <dbReference type="Rhea" id="RHEA-COMP:10725"/>
        <dbReference type="Rhea" id="RHEA-COMP:10726"/>
        <dbReference type="ChEBI" id="CHEBI:29950"/>
        <dbReference type="ChEBI" id="CHEBI:60344"/>
        <dbReference type="ChEBI" id="CHEBI:83739"/>
        <dbReference type="EC" id="4.4.1.17"/>
    </reaction>
    <physiologicalReaction direction="right-to-left" evidence="10">
        <dbReference type="Rhea" id="RHEA:22650"/>
    </physiologicalReaction>
</comment>
<organism evidence="12 13">
    <name type="scientific">Daphnia sinensis</name>
    <dbReference type="NCBI Taxonomy" id="1820382"/>
    <lineage>
        <taxon>Eukaryota</taxon>
        <taxon>Metazoa</taxon>
        <taxon>Ecdysozoa</taxon>
        <taxon>Arthropoda</taxon>
        <taxon>Crustacea</taxon>
        <taxon>Branchiopoda</taxon>
        <taxon>Diplostraca</taxon>
        <taxon>Cladocera</taxon>
        <taxon>Anomopoda</taxon>
        <taxon>Daphniidae</taxon>
        <taxon>Daphnia</taxon>
        <taxon>Daphnia similis group</taxon>
    </lineage>
</organism>
<dbReference type="Pfam" id="PF01265">
    <property type="entry name" value="Cyto_heme_lyase"/>
    <property type="match status" value="1"/>
</dbReference>
<evidence type="ECO:0000256" key="6">
    <source>
        <dbReference type="ARBA" id="ARBA00023004"/>
    </source>
</evidence>
<dbReference type="PANTHER" id="PTHR12743">
    <property type="entry name" value="CYTOCHROME C1 HEME LYASE"/>
    <property type="match status" value="1"/>
</dbReference>
<dbReference type="GO" id="GO:0004408">
    <property type="term" value="F:holocytochrome-c synthase activity"/>
    <property type="evidence" value="ECO:0007669"/>
    <property type="project" value="UniProtKB-EC"/>
</dbReference>
<protein>
    <recommendedName>
        <fullName evidence="11">Holocytochrome c-type synthase</fullName>
        <ecNumber evidence="11">4.4.1.17</ecNumber>
    </recommendedName>
</protein>
<evidence type="ECO:0000256" key="10">
    <source>
        <dbReference type="ARBA" id="ARBA00023944"/>
    </source>
</evidence>
<evidence type="ECO:0000256" key="2">
    <source>
        <dbReference type="ARBA" id="ARBA00007255"/>
    </source>
</evidence>
<keyword evidence="8 11" id="KW-0472">Membrane</keyword>
<evidence type="ECO:0000256" key="5">
    <source>
        <dbReference type="ARBA" id="ARBA00022792"/>
    </source>
</evidence>
<dbReference type="PROSITE" id="PS00821">
    <property type="entry name" value="CYTO_HEME_LYASE_1"/>
    <property type="match status" value="1"/>
</dbReference>
<evidence type="ECO:0000256" key="1">
    <source>
        <dbReference type="ARBA" id="ARBA00004273"/>
    </source>
</evidence>
<evidence type="ECO:0000256" key="3">
    <source>
        <dbReference type="ARBA" id="ARBA00022617"/>
    </source>
</evidence>
<dbReference type="PANTHER" id="PTHR12743:SF0">
    <property type="entry name" value="HOLOCYTOCHROME C-TYPE SYNTHASE"/>
    <property type="match status" value="1"/>
</dbReference>